<dbReference type="PROSITE" id="PS50994">
    <property type="entry name" value="INTEGRASE"/>
    <property type="match status" value="1"/>
</dbReference>
<keyword evidence="6" id="KW-0540">Nuclease</keyword>
<dbReference type="STRING" id="1590841.A0A2R6RYG5"/>
<feature type="domain" description="Integrase catalytic" evidence="5">
    <location>
        <begin position="540"/>
        <end position="704"/>
    </location>
</feature>
<dbReference type="GO" id="GO:0003676">
    <property type="term" value="F:nucleic acid binding"/>
    <property type="evidence" value="ECO:0007669"/>
    <property type="project" value="InterPro"/>
</dbReference>
<dbReference type="GO" id="GO:0008270">
    <property type="term" value="F:zinc ion binding"/>
    <property type="evidence" value="ECO:0007669"/>
    <property type="project" value="UniProtKB-KW"/>
</dbReference>
<keyword evidence="1" id="KW-0064">Aspartyl protease</keyword>
<dbReference type="InterPro" id="IPR043502">
    <property type="entry name" value="DNA/RNA_pol_sf"/>
</dbReference>
<dbReference type="InterPro" id="IPR025724">
    <property type="entry name" value="GAG-pre-integrase_dom"/>
</dbReference>
<keyword evidence="2" id="KW-0862">Zinc</keyword>
<dbReference type="GO" id="GO:0004190">
    <property type="term" value="F:aspartic-type endopeptidase activity"/>
    <property type="evidence" value="ECO:0007669"/>
    <property type="project" value="UniProtKB-KW"/>
</dbReference>
<dbReference type="FunCoup" id="A0A2R6RYG5">
    <property type="interactions" value="14"/>
</dbReference>
<evidence type="ECO:0000259" key="5">
    <source>
        <dbReference type="PROSITE" id="PS50994"/>
    </source>
</evidence>
<dbReference type="InterPro" id="IPR001878">
    <property type="entry name" value="Znf_CCHC"/>
</dbReference>
<dbReference type="SUPFAM" id="SSF53098">
    <property type="entry name" value="Ribonuclease H-like"/>
    <property type="match status" value="1"/>
</dbReference>
<evidence type="ECO:0000259" key="4">
    <source>
        <dbReference type="PROSITE" id="PS50158"/>
    </source>
</evidence>
<dbReference type="Gramene" id="PSS35063">
    <property type="protein sequence ID" value="PSS35063"/>
    <property type="gene ID" value="CEY00_Acc02259"/>
</dbReference>
<reference evidence="6 7" key="1">
    <citation type="submission" date="2017-07" db="EMBL/GenBank/DDBJ databases">
        <title>An improved, manually edited Actinidia chinensis var. chinensis (kiwifruit) genome highlights the challenges associated with draft genomes and gene prediction in plants.</title>
        <authorList>
            <person name="Pilkington S."/>
            <person name="Crowhurst R."/>
            <person name="Hilario E."/>
            <person name="Nardozza S."/>
            <person name="Fraser L."/>
            <person name="Peng Y."/>
            <person name="Gunaseelan K."/>
            <person name="Simpson R."/>
            <person name="Tahir J."/>
            <person name="Deroles S."/>
            <person name="Templeton K."/>
            <person name="Luo Z."/>
            <person name="Davy M."/>
            <person name="Cheng C."/>
            <person name="Mcneilage M."/>
            <person name="Scaglione D."/>
            <person name="Liu Y."/>
            <person name="Zhang Q."/>
            <person name="Datson P."/>
            <person name="De Silva N."/>
            <person name="Gardiner S."/>
            <person name="Bassett H."/>
            <person name="Chagne D."/>
            <person name="Mccallum J."/>
            <person name="Dzierzon H."/>
            <person name="Deng C."/>
            <person name="Wang Y.-Y."/>
            <person name="Barron N."/>
            <person name="Manako K."/>
            <person name="Bowen J."/>
            <person name="Foster T."/>
            <person name="Erridge Z."/>
            <person name="Tiffin H."/>
            <person name="Waite C."/>
            <person name="Davies K."/>
            <person name="Grierson E."/>
            <person name="Laing W."/>
            <person name="Kirk R."/>
            <person name="Chen X."/>
            <person name="Wood M."/>
            <person name="Montefiori M."/>
            <person name="Brummell D."/>
            <person name="Schwinn K."/>
            <person name="Catanach A."/>
            <person name="Fullerton C."/>
            <person name="Li D."/>
            <person name="Meiyalaghan S."/>
            <person name="Nieuwenhuizen N."/>
            <person name="Read N."/>
            <person name="Prakash R."/>
            <person name="Hunter D."/>
            <person name="Zhang H."/>
            <person name="Mckenzie M."/>
            <person name="Knabel M."/>
            <person name="Harris A."/>
            <person name="Allan A."/>
            <person name="Chen A."/>
            <person name="Janssen B."/>
            <person name="Plunkett B."/>
            <person name="Dwamena C."/>
            <person name="Voogd C."/>
            <person name="Leif D."/>
            <person name="Lafferty D."/>
            <person name="Souleyre E."/>
            <person name="Varkonyi-Gasic E."/>
            <person name="Gambi F."/>
            <person name="Hanley J."/>
            <person name="Yao J.-L."/>
            <person name="Cheung J."/>
            <person name="David K."/>
            <person name="Warren B."/>
            <person name="Marsh K."/>
            <person name="Snowden K."/>
            <person name="Lin-Wang K."/>
            <person name="Brian L."/>
            <person name="Martinez-Sanchez M."/>
            <person name="Wang M."/>
            <person name="Ileperuma N."/>
            <person name="Macnee N."/>
            <person name="Campin R."/>
            <person name="Mcatee P."/>
            <person name="Drummond R."/>
            <person name="Espley R."/>
            <person name="Ireland H."/>
            <person name="Wu R."/>
            <person name="Atkinson R."/>
            <person name="Karunairetnam S."/>
            <person name="Bulley S."/>
            <person name="Chunkath S."/>
            <person name="Hanley Z."/>
            <person name="Storey R."/>
            <person name="Thrimawithana A."/>
            <person name="Thomson S."/>
            <person name="David C."/>
            <person name="Testolin R."/>
        </authorList>
    </citation>
    <scope>NUCLEOTIDE SEQUENCE [LARGE SCALE GENOMIC DNA]</scope>
    <source>
        <strain evidence="7">cv. Red5</strain>
        <tissue evidence="6">Young leaf</tissue>
    </source>
</reference>
<dbReference type="Pfam" id="PF14223">
    <property type="entry name" value="Retrotran_gag_2"/>
    <property type="match status" value="1"/>
</dbReference>
<dbReference type="OrthoDB" id="1645289at2759"/>
<evidence type="ECO:0000256" key="3">
    <source>
        <dbReference type="SAM" id="MobiDB-lite"/>
    </source>
</evidence>
<feature type="region of interest" description="Disordered" evidence="3">
    <location>
        <begin position="255"/>
        <end position="279"/>
    </location>
</feature>
<dbReference type="Pfam" id="PF00098">
    <property type="entry name" value="zf-CCHC"/>
    <property type="match status" value="1"/>
</dbReference>
<dbReference type="Pfam" id="PF13976">
    <property type="entry name" value="gag_pre-integrs"/>
    <property type="match status" value="1"/>
</dbReference>
<organism evidence="6 7">
    <name type="scientific">Actinidia chinensis var. chinensis</name>
    <name type="common">Chinese soft-hair kiwi</name>
    <dbReference type="NCBI Taxonomy" id="1590841"/>
    <lineage>
        <taxon>Eukaryota</taxon>
        <taxon>Viridiplantae</taxon>
        <taxon>Streptophyta</taxon>
        <taxon>Embryophyta</taxon>
        <taxon>Tracheophyta</taxon>
        <taxon>Spermatophyta</taxon>
        <taxon>Magnoliopsida</taxon>
        <taxon>eudicotyledons</taxon>
        <taxon>Gunneridae</taxon>
        <taxon>Pentapetalae</taxon>
        <taxon>asterids</taxon>
        <taxon>Ericales</taxon>
        <taxon>Actinidiaceae</taxon>
        <taxon>Actinidia</taxon>
    </lineage>
</organism>
<dbReference type="SUPFAM" id="SSF56672">
    <property type="entry name" value="DNA/RNA polymerases"/>
    <property type="match status" value="1"/>
</dbReference>
<evidence type="ECO:0000313" key="7">
    <source>
        <dbReference type="Proteomes" id="UP000241394"/>
    </source>
</evidence>
<dbReference type="Gene3D" id="3.30.420.10">
    <property type="entry name" value="Ribonuclease H-like superfamily/Ribonuclease H"/>
    <property type="match status" value="1"/>
</dbReference>
<dbReference type="InterPro" id="IPR057670">
    <property type="entry name" value="SH3_retrovirus"/>
</dbReference>
<evidence type="ECO:0000256" key="1">
    <source>
        <dbReference type="ARBA" id="ARBA00022750"/>
    </source>
</evidence>
<dbReference type="Pfam" id="PF25597">
    <property type="entry name" value="SH3_retrovirus"/>
    <property type="match status" value="1"/>
</dbReference>
<feature type="domain" description="CCHC-type" evidence="4">
    <location>
        <begin position="298"/>
        <end position="313"/>
    </location>
</feature>
<keyword evidence="2" id="KW-0479">Metal-binding</keyword>
<dbReference type="SUPFAM" id="SSF57756">
    <property type="entry name" value="Retrovirus zinc finger-like domains"/>
    <property type="match status" value="1"/>
</dbReference>
<comment type="caution">
    <text evidence="6">The sequence shown here is derived from an EMBL/GenBank/DDBJ whole genome shotgun (WGS) entry which is preliminary data.</text>
</comment>
<dbReference type="PROSITE" id="PS50158">
    <property type="entry name" value="ZF_CCHC"/>
    <property type="match status" value="1"/>
</dbReference>
<dbReference type="Gene3D" id="4.10.60.10">
    <property type="entry name" value="Zinc finger, CCHC-type"/>
    <property type="match status" value="1"/>
</dbReference>
<dbReference type="InterPro" id="IPR001584">
    <property type="entry name" value="Integrase_cat-core"/>
</dbReference>
<dbReference type="InterPro" id="IPR013103">
    <property type="entry name" value="RVT_2"/>
</dbReference>
<keyword evidence="6" id="KW-0378">Hydrolase</keyword>
<evidence type="ECO:0000256" key="2">
    <source>
        <dbReference type="PROSITE-ProRule" id="PRU00047"/>
    </source>
</evidence>
<proteinExistence type="predicted"/>
<accession>A0A2R6RYG5</accession>
<evidence type="ECO:0000313" key="6">
    <source>
        <dbReference type="EMBL" id="PSS35063.1"/>
    </source>
</evidence>
<dbReference type="OMA" id="TIMETRN"/>
<sequence length="1357" mass="154030">MHLYVVDLFKKKTLENMSTNAVETSTQVSVSGRTAAPTPGVPTIPMAHVDKPGKFGGADFKRWQQKMMFYLTTLNLAGCLTEEAPVVAENETDSQKVIARDHWKNADYLCKNYILNALEDSLYSVYNDMKSAKELWESLDRKYKIEGAGSKKFIVGRFLDYVMLDTRSVTAQFQELQVLINEIKAEGMLLSEAFLVAAVIHKLPETWKEFKSYLMFKNKEMTLEALFFKLNVEEENRARNKGVKPSYMAKANIMEHGQSSKTKKSKDKWSNNQKGKSVKLGPKRAITKKPMEKFQGTCFNCNKFGHRASECRKPMQPRAHAHMTEVITEGVDDINLSAMVSEVNMVGSNPQEWWIDTGATRHVCCDRRMFTTFEPAANGEKVFMGNSATSDVAGIGKVVLKMTSGKELTLNNVLFVPEIRKNLVSGSLLSRHGFRMVFEADRVTLSKAGMYVGKGYMTDGLFKMNVMTVIPTINKKNFPVVYVLESSILWHGRLGHVNYDSIRRLINLDHIPAFQIDKNHKCETCVEAKLTRSSFHSIERSTEPLGLIHTDVCDLKYVQTPNANKYFITFIDDCTKYCCVYLLKSKDEALDKFILYKNEVENQLSKKIKVVRSDRGGEYESPFGGYCGEHGIIYQTTAPYSPQQNGTAERKNRTLKDMMNAMLISSGLPQNMWGEAILTANYILNIVPRKKLDKSPYELFKGRSPTYNFLRTWGCLAKVAIPPPKKEKIGPKTVDCVFIGYAQNSSAYRFLVYESAIPDIHKHTYMESRNASFFEHIFPYRSIGESSSVKRTLHPANDSSQDQKDEFEMKLRRSKRARISTSFGPDFLTYMLESEPQTYKEAVSCPEGPLWKEAIKSEIESILQNHTWELVNLPPGSKPLGYKWIFKRKMKADGSIDKYKARLVIKGYRQKEGLDYFDTYSPVSRITSIRMIIAIAALRNLEIHQMDVKTAFLNGDLDEEIYMEQPEGFSAPGKEGKVCRLVRSLYGLKQAPKQWHEKFDNVVLSSGFKINECDKCVYVKDTNEGYVILCLYIDDMIIVGSNDKVIKSTKDLLNSKFDMKDMGLADVILGVKITRTSDGLALSQTHYIDKILTKFNKSDTNVARTPIDVTLHLSKNGGEGESQLEYSRIIGSLMYLMSCTRPDIAYSVSRLSRYTSNPGSDHWKAIVRLLRYLRYTRDFGLHYTRFPAVLEGYCDANWISDMKDSKSTSGYVFMLGGAAVSWKSSKQTCIARSTMESEFIALDKAAEEAEWLRQFLEDIPRWSKPVSAITIHCDSQSAIGRAQSNMYNGKSRHIRRRHNTIRQLLSSGVVAIDYVRSKDNIADPLTKGLPRELVDLASKGMGLKPMKEKDIVKENPT</sequence>
<dbReference type="InterPro" id="IPR012337">
    <property type="entry name" value="RNaseH-like_sf"/>
</dbReference>
<dbReference type="SMART" id="SM00343">
    <property type="entry name" value="ZnF_C2HC"/>
    <property type="match status" value="1"/>
</dbReference>
<keyword evidence="2" id="KW-0863">Zinc-finger</keyword>
<keyword evidence="1" id="KW-0645">Protease</keyword>
<dbReference type="Proteomes" id="UP000241394">
    <property type="component" value="Chromosome LG2"/>
</dbReference>
<dbReference type="Pfam" id="PF00665">
    <property type="entry name" value="rve"/>
    <property type="match status" value="1"/>
</dbReference>
<dbReference type="InterPro" id="IPR036875">
    <property type="entry name" value="Znf_CCHC_sf"/>
</dbReference>
<reference evidence="7" key="2">
    <citation type="journal article" date="2018" name="BMC Genomics">
        <title>A manually annotated Actinidia chinensis var. chinensis (kiwifruit) genome highlights the challenges associated with draft genomes and gene prediction in plants.</title>
        <authorList>
            <person name="Pilkington S.M."/>
            <person name="Crowhurst R."/>
            <person name="Hilario E."/>
            <person name="Nardozza S."/>
            <person name="Fraser L."/>
            <person name="Peng Y."/>
            <person name="Gunaseelan K."/>
            <person name="Simpson R."/>
            <person name="Tahir J."/>
            <person name="Deroles S.C."/>
            <person name="Templeton K."/>
            <person name="Luo Z."/>
            <person name="Davy M."/>
            <person name="Cheng C."/>
            <person name="McNeilage M."/>
            <person name="Scaglione D."/>
            <person name="Liu Y."/>
            <person name="Zhang Q."/>
            <person name="Datson P."/>
            <person name="De Silva N."/>
            <person name="Gardiner S.E."/>
            <person name="Bassett H."/>
            <person name="Chagne D."/>
            <person name="McCallum J."/>
            <person name="Dzierzon H."/>
            <person name="Deng C."/>
            <person name="Wang Y.Y."/>
            <person name="Barron L."/>
            <person name="Manako K."/>
            <person name="Bowen J."/>
            <person name="Foster T.M."/>
            <person name="Erridge Z.A."/>
            <person name="Tiffin H."/>
            <person name="Waite C.N."/>
            <person name="Davies K.M."/>
            <person name="Grierson E.P."/>
            <person name="Laing W.A."/>
            <person name="Kirk R."/>
            <person name="Chen X."/>
            <person name="Wood M."/>
            <person name="Montefiori M."/>
            <person name="Brummell D.A."/>
            <person name="Schwinn K.E."/>
            <person name="Catanach A."/>
            <person name="Fullerton C."/>
            <person name="Li D."/>
            <person name="Meiyalaghan S."/>
            <person name="Nieuwenhuizen N."/>
            <person name="Read N."/>
            <person name="Prakash R."/>
            <person name="Hunter D."/>
            <person name="Zhang H."/>
            <person name="McKenzie M."/>
            <person name="Knabel M."/>
            <person name="Harris A."/>
            <person name="Allan A.C."/>
            <person name="Gleave A."/>
            <person name="Chen A."/>
            <person name="Janssen B.J."/>
            <person name="Plunkett B."/>
            <person name="Ampomah-Dwamena C."/>
            <person name="Voogd C."/>
            <person name="Leif D."/>
            <person name="Lafferty D."/>
            <person name="Souleyre E.J.F."/>
            <person name="Varkonyi-Gasic E."/>
            <person name="Gambi F."/>
            <person name="Hanley J."/>
            <person name="Yao J.L."/>
            <person name="Cheung J."/>
            <person name="David K.M."/>
            <person name="Warren B."/>
            <person name="Marsh K."/>
            <person name="Snowden K.C."/>
            <person name="Lin-Wang K."/>
            <person name="Brian L."/>
            <person name="Martinez-Sanchez M."/>
            <person name="Wang M."/>
            <person name="Ileperuma N."/>
            <person name="Macnee N."/>
            <person name="Campin R."/>
            <person name="McAtee P."/>
            <person name="Drummond R.S.M."/>
            <person name="Espley R.V."/>
            <person name="Ireland H.S."/>
            <person name="Wu R."/>
            <person name="Atkinson R.G."/>
            <person name="Karunairetnam S."/>
            <person name="Bulley S."/>
            <person name="Chunkath S."/>
            <person name="Hanley Z."/>
            <person name="Storey R."/>
            <person name="Thrimawithana A.H."/>
            <person name="Thomson S."/>
            <person name="David C."/>
            <person name="Testolin R."/>
            <person name="Huang H."/>
            <person name="Hellens R.P."/>
            <person name="Schaffer R.J."/>
        </authorList>
    </citation>
    <scope>NUCLEOTIDE SEQUENCE [LARGE SCALE GENOMIC DNA]</scope>
    <source>
        <strain evidence="7">cv. Red5</strain>
    </source>
</reference>
<dbReference type="PANTHER" id="PTHR47592:SF27">
    <property type="entry name" value="OS08G0421700 PROTEIN"/>
    <property type="match status" value="1"/>
</dbReference>
<dbReference type="Pfam" id="PF22936">
    <property type="entry name" value="Pol_BBD"/>
    <property type="match status" value="1"/>
</dbReference>
<dbReference type="GO" id="GO:0015074">
    <property type="term" value="P:DNA integration"/>
    <property type="evidence" value="ECO:0007669"/>
    <property type="project" value="InterPro"/>
</dbReference>
<dbReference type="EMBL" id="NKQK01000002">
    <property type="protein sequence ID" value="PSS35063.1"/>
    <property type="molecule type" value="Genomic_DNA"/>
</dbReference>
<gene>
    <name evidence="6" type="ORF">CEY00_Acc02259</name>
</gene>
<dbReference type="InParanoid" id="A0A2R6RYG5"/>
<keyword evidence="7" id="KW-1185">Reference proteome</keyword>
<dbReference type="GO" id="GO:0004519">
    <property type="term" value="F:endonuclease activity"/>
    <property type="evidence" value="ECO:0007669"/>
    <property type="project" value="UniProtKB-KW"/>
</dbReference>
<dbReference type="InterPro" id="IPR036397">
    <property type="entry name" value="RNaseH_sf"/>
</dbReference>
<name>A0A2R6RYG5_ACTCC</name>
<dbReference type="InterPro" id="IPR054722">
    <property type="entry name" value="PolX-like_BBD"/>
</dbReference>
<dbReference type="CDD" id="cd09272">
    <property type="entry name" value="RNase_HI_RT_Ty1"/>
    <property type="match status" value="1"/>
</dbReference>
<protein>
    <submittedName>
        <fullName evidence="6">Endonuclease</fullName>
    </submittedName>
</protein>
<keyword evidence="6" id="KW-0255">Endonuclease</keyword>
<dbReference type="PANTHER" id="PTHR47592">
    <property type="entry name" value="PBF68 PROTEIN"/>
    <property type="match status" value="1"/>
</dbReference>
<dbReference type="Pfam" id="PF07727">
    <property type="entry name" value="RVT_2"/>
    <property type="match status" value="1"/>
</dbReference>